<reference evidence="1" key="1">
    <citation type="submission" date="2022-04" db="EMBL/GenBank/DDBJ databases">
        <title>Genome of the entomopathogenic fungus Entomophthora muscae.</title>
        <authorList>
            <person name="Elya C."/>
            <person name="Lovett B.R."/>
            <person name="Lee E."/>
            <person name="Macias A.M."/>
            <person name="Hajek A.E."/>
            <person name="De Bivort B.L."/>
            <person name="Kasson M.T."/>
            <person name="De Fine Licht H.H."/>
            <person name="Stajich J.E."/>
        </authorList>
    </citation>
    <scope>NUCLEOTIDE SEQUENCE</scope>
    <source>
        <strain evidence="1">Berkeley</strain>
    </source>
</reference>
<dbReference type="EMBL" id="QTSX02002190">
    <property type="protein sequence ID" value="KAJ9077588.1"/>
    <property type="molecule type" value="Genomic_DNA"/>
</dbReference>
<proteinExistence type="predicted"/>
<organism evidence="1 2">
    <name type="scientific">Entomophthora muscae</name>
    <dbReference type="NCBI Taxonomy" id="34485"/>
    <lineage>
        <taxon>Eukaryota</taxon>
        <taxon>Fungi</taxon>
        <taxon>Fungi incertae sedis</taxon>
        <taxon>Zoopagomycota</taxon>
        <taxon>Entomophthoromycotina</taxon>
        <taxon>Entomophthoromycetes</taxon>
        <taxon>Entomophthorales</taxon>
        <taxon>Entomophthoraceae</taxon>
        <taxon>Entomophthora</taxon>
    </lineage>
</organism>
<evidence type="ECO:0000313" key="1">
    <source>
        <dbReference type="EMBL" id="KAJ9077588.1"/>
    </source>
</evidence>
<accession>A0ACC2TSB1</accession>
<sequence length="142" mass="15540">MNDISPKISGKLQLGESNSGPDSDGCEDPEDPQAVCLCFLRLVNKRAGTSCDSNLDNQQNLQICQATDLQSMMEHHRTVINLSQPRLLEALNQYAITPILTDGSSKEGFTAQLDKLKSQGNSDDRLEVPASDDLEATVILMY</sequence>
<protein>
    <submittedName>
        <fullName evidence="1">Uncharacterized protein</fullName>
    </submittedName>
</protein>
<evidence type="ECO:0000313" key="2">
    <source>
        <dbReference type="Proteomes" id="UP001165960"/>
    </source>
</evidence>
<dbReference type="Proteomes" id="UP001165960">
    <property type="component" value="Unassembled WGS sequence"/>
</dbReference>
<name>A0ACC2TSB1_9FUNG</name>
<gene>
    <name evidence="1" type="ORF">DSO57_1015394</name>
</gene>
<keyword evidence="2" id="KW-1185">Reference proteome</keyword>
<comment type="caution">
    <text evidence="1">The sequence shown here is derived from an EMBL/GenBank/DDBJ whole genome shotgun (WGS) entry which is preliminary data.</text>
</comment>